<reference evidence="2" key="1">
    <citation type="journal article" date="2022" name="Mol. Ecol. Resour.">
        <title>The genomes of chicory, endive, great burdock and yacon provide insights into Asteraceae palaeo-polyploidization history and plant inulin production.</title>
        <authorList>
            <person name="Fan W."/>
            <person name="Wang S."/>
            <person name="Wang H."/>
            <person name="Wang A."/>
            <person name="Jiang F."/>
            <person name="Liu H."/>
            <person name="Zhao H."/>
            <person name="Xu D."/>
            <person name="Zhang Y."/>
        </authorList>
    </citation>
    <scope>NUCLEOTIDE SEQUENCE [LARGE SCALE GENOMIC DNA]</scope>
    <source>
        <strain evidence="2">cv. Punajuju</strain>
    </source>
</reference>
<protein>
    <submittedName>
        <fullName evidence="1">Uncharacterized protein</fullName>
    </submittedName>
</protein>
<comment type="caution">
    <text evidence="1">The sequence shown here is derived from an EMBL/GenBank/DDBJ whole genome shotgun (WGS) entry which is preliminary data.</text>
</comment>
<accession>A0ACB9CSQ1</accession>
<gene>
    <name evidence="1" type="ORF">L2E82_27107</name>
</gene>
<organism evidence="1 2">
    <name type="scientific">Cichorium intybus</name>
    <name type="common">Chicory</name>
    <dbReference type="NCBI Taxonomy" id="13427"/>
    <lineage>
        <taxon>Eukaryota</taxon>
        <taxon>Viridiplantae</taxon>
        <taxon>Streptophyta</taxon>
        <taxon>Embryophyta</taxon>
        <taxon>Tracheophyta</taxon>
        <taxon>Spermatophyta</taxon>
        <taxon>Magnoliopsida</taxon>
        <taxon>eudicotyledons</taxon>
        <taxon>Gunneridae</taxon>
        <taxon>Pentapetalae</taxon>
        <taxon>asterids</taxon>
        <taxon>campanulids</taxon>
        <taxon>Asterales</taxon>
        <taxon>Asteraceae</taxon>
        <taxon>Cichorioideae</taxon>
        <taxon>Cichorieae</taxon>
        <taxon>Cichoriinae</taxon>
        <taxon>Cichorium</taxon>
    </lineage>
</organism>
<dbReference type="Proteomes" id="UP001055811">
    <property type="component" value="Linkage Group LG05"/>
</dbReference>
<dbReference type="EMBL" id="CM042013">
    <property type="protein sequence ID" value="KAI3737112.1"/>
    <property type="molecule type" value="Genomic_DNA"/>
</dbReference>
<sequence>MAPSRANREKTAKACKAMKPFGISAETIKSSLKRLLEAYENNWTYIEEDNYRVLLDAIFAPEEEAEPLEKKARLENQTGFTSPSGTSVPCSVNYASEIQQTAETDIETMNIQEDDKFKGKKPMPQFEIPLAVIHPAPPRDLCDDDSMDLEDENLDGKENEDENENENEIDLASYCNGDVKLSFCICKPPEGFCIPSVDAVMKQVEDRYKERFNHLGTEFSLSGLLKDICETLVKQGDVSDN</sequence>
<evidence type="ECO:0000313" key="2">
    <source>
        <dbReference type="Proteomes" id="UP001055811"/>
    </source>
</evidence>
<keyword evidence="2" id="KW-1185">Reference proteome</keyword>
<evidence type="ECO:0000313" key="1">
    <source>
        <dbReference type="EMBL" id="KAI3737112.1"/>
    </source>
</evidence>
<name>A0ACB9CSQ1_CICIN</name>
<proteinExistence type="predicted"/>
<reference evidence="1 2" key="2">
    <citation type="journal article" date="2022" name="Mol. Ecol. Resour.">
        <title>The genomes of chicory, endive, great burdock and yacon provide insights into Asteraceae paleo-polyploidization history and plant inulin production.</title>
        <authorList>
            <person name="Fan W."/>
            <person name="Wang S."/>
            <person name="Wang H."/>
            <person name="Wang A."/>
            <person name="Jiang F."/>
            <person name="Liu H."/>
            <person name="Zhao H."/>
            <person name="Xu D."/>
            <person name="Zhang Y."/>
        </authorList>
    </citation>
    <scope>NUCLEOTIDE SEQUENCE [LARGE SCALE GENOMIC DNA]</scope>
    <source>
        <strain evidence="2">cv. Punajuju</strain>
        <tissue evidence="1">Leaves</tissue>
    </source>
</reference>